<feature type="transmembrane region" description="Helical" evidence="1">
    <location>
        <begin position="21"/>
        <end position="38"/>
    </location>
</feature>
<protein>
    <submittedName>
        <fullName evidence="2">Uncharacterized protein</fullName>
    </submittedName>
</protein>
<name>A0A3B0M0T0_9GAMM</name>
<keyword evidence="1" id="KW-0472">Membrane</keyword>
<proteinExistence type="predicted"/>
<organism evidence="2">
    <name type="scientific">Arsenophonus endosymbiont of Trialeurodes vaporariorum</name>
    <dbReference type="NCBI Taxonomy" id="235567"/>
    <lineage>
        <taxon>Bacteria</taxon>
        <taxon>Pseudomonadati</taxon>
        <taxon>Pseudomonadota</taxon>
        <taxon>Gammaproteobacteria</taxon>
        <taxon>Enterobacterales</taxon>
        <taxon>Morganellaceae</taxon>
        <taxon>Arsenophonus</taxon>
    </lineage>
</organism>
<dbReference type="AlphaFoldDB" id="A0A3B0M0T0"/>
<keyword evidence="1" id="KW-1133">Transmembrane helix</keyword>
<gene>
    <name evidence="2" type="ORF">ARTV_2575</name>
</gene>
<dbReference type="EMBL" id="UFQR01000011">
    <property type="protein sequence ID" value="SSW96261.1"/>
    <property type="molecule type" value="Genomic_DNA"/>
</dbReference>
<accession>A0A3B0M0T0</accession>
<evidence type="ECO:0000256" key="1">
    <source>
        <dbReference type="SAM" id="Phobius"/>
    </source>
</evidence>
<reference evidence="2" key="1">
    <citation type="submission" date="2018-04" db="EMBL/GenBank/DDBJ databases">
        <authorList>
            <person name="Go L.Y."/>
            <person name="Mitchell J.A."/>
        </authorList>
    </citation>
    <scope>NUCLEOTIDE SEQUENCE</scope>
    <source>
        <strain evidence="2">ARTV</strain>
    </source>
</reference>
<sequence length="182" mass="21865">MIKNKIYEWFYRPLWKQLIPQWLTLFLIFLFFVIFYWSKNSLIINELNQQRKNSRQHINTLKTQLIQNITKNKLNTLINQRKQQITDLLTSMQTTTHSFEQFKFPPPTSGEKLIYWQQQNQNNRVDYYFTILASYYQLIAFIENLGLTKNTSTTTYSSAKNNTQKNNLHCEFILSSMTKSLI</sequence>
<evidence type="ECO:0000313" key="2">
    <source>
        <dbReference type="EMBL" id="SSW96261.1"/>
    </source>
</evidence>
<keyword evidence="1" id="KW-0812">Transmembrane</keyword>